<accession>A0ABS8Y3Y4</accession>
<comment type="caution">
    <text evidence="2">The sequence shown here is derived from an EMBL/GenBank/DDBJ whole genome shotgun (WGS) entry which is preliminary data.</text>
</comment>
<keyword evidence="3" id="KW-1185">Reference proteome</keyword>
<reference evidence="2 3" key="1">
    <citation type="submission" date="2021-12" db="EMBL/GenBank/DDBJ databases">
        <title>Genome seq of P8.</title>
        <authorList>
            <person name="Seo T."/>
        </authorList>
    </citation>
    <scope>NUCLEOTIDE SEQUENCE [LARGE SCALE GENOMIC DNA]</scope>
    <source>
        <strain evidence="2 3">P8</strain>
    </source>
</reference>
<protein>
    <recommendedName>
        <fullName evidence="4">IPT/TIG domain-containing protein</fullName>
    </recommendedName>
</protein>
<dbReference type="RefSeq" id="WP_233373894.1">
    <property type="nucleotide sequence ID" value="NZ_JAJTWU010000008.1"/>
</dbReference>
<keyword evidence="1" id="KW-0732">Signal</keyword>
<dbReference type="EMBL" id="JAJTWU010000008">
    <property type="protein sequence ID" value="MCE4556770.1"/>
    <property type="molecule type" value="Genomic_DNA"/>
</dbReference>
<evidence type="ECO:0000313" key="3">
    <source>
        <dbReference type="Proteomes" id="UP001200741"/>
    </source>
</evidence>
<feature type="chain" id="PRO_5045090677" description="IPT/TIG domain-containing protein" evidence="1">
    <location>
        <begin position="20"/>
        <end position="124"/>
    </location>
</feature>
<dbReference type="Proteomes" id="UP001200741">
    <property type="component" value="Unassembled WGS sequence"/>
</dbReference>
<organism evidence="2 3">
    <name type="scientific">Pelomonas cellulosilytica</name>
    <dbReference type="NCBI Taxonomy" id="2906762"/>
    <lineage>
        <taxon>Bacteria</taxon>
        <taxon>Pseudomonadati</taxon>
        <taxon>Pseudomonadota</taxon>
        <taxon>Betaproteobacteria</taxon>
        <taxon>Burkholderiales</taxon>
        <taxon>Sphaerotilaceae</taxon>
        <taxon>Roseateles</taxon>
    </lineage>
</organism>
<feature type="signal peptide" evidence="1">
    <location>
        <begin position="1"/>
        <end position="19"/>
    </location>
</feature>
<proteinExistence type="predicted"/>
<evidence type="ECO:0000313" key="2">
    <source>
        <dbReference type="EMBL" id="MCE4556770.1"/>
    </source>
</evidence>
<evidence type="ECO:0008006" key="4">
    <source>
        <dbReference type="Google" id="ProtNLM"/>
    </source>
</evidence>
<evidence type="ECO:0000256" key="1">
    <source>
        <dbReference type="SAM" id="SignalP"/>
    </source>
</evidence>
<sequence length="124" mass="13330">MNWLILAVSYVMLCSALFGCTGAPGEVKRFEIPASSVTYIEEIYFNGGAAVADNTKVYVTGKGAGAERRLVLSGSNLEIKTITPIDATKNIICFSGITDTYVNETVVQVNGRSVKVISRLNEDC</sequence>
<name>A0ABS8Y3Y4_9BURK</name>
<gene>
    <name evidence="2" type="ORF">LXT13_20430</name>
</gene>